<accession>C8TFD6</accession>
<reference evidence="2" key="1">
    <citation type="journal article" date="2009" name="Plant J.">
        <title>Comparative analysis of complete orthologous centromeres from two subspecies of rice reveals rapid variation of centromere organization and structure.</title>
        <authorList>
            <person name="Wu J."/>
            <person name="Fujisawa M."/>
            <person name="Tian Z."/>
            <person name="Yamagata H."/>
            <person name="Kamiya K."/>
            <person name="Shibata M."/>
            <person name="Hosokawa S."/>
            <person name="Ito Y."/>
            <person name="Hamada M."/>
            <person name="Katagiri S."/>
            <person name="Kurita K."/>
            <person name="Yamamoto M."/>
            <person name="Kikuta A."/>
            <person name="Machita K."/>
            <person name="Karasawa W."/>
            <person name="Kanamori H."/>
            <person name="Namiki N."/>
            <person name="Mizuno H."/>
            <person name="Ma J."/>
            <person name="Sasaki T."/>
            <person name="Matsumoto T."/>
        </authorList>
    </citation>
    <scope>NUCLEOTIDE SEQUENCE</scope>
</reference>
<protein>
    <submittedName>
        <fullName evidence="2">Uncharacterized protein K0122H06.10</fullName>
    </submittedName>
</protein>
<dbReference type="EMBL" id="AP009089">
    <property type="protein sequence ID" value="BAI39858.1"/>
    <property type="molecule type" value="Genomic_DNA"/>
</dbReference>
<sequence length="51" mass="5469">MRGQTGPLEAWMVLLGVADTEPTELYSVRPSRGRSDRPLNVGLTGQTNGAL</sequence>
<name>C8TFD6_ORYSI</name>
<organism evidence="2">
    <name type="scientific">Oryza sativa subsp. indica</name>
    <name type="common">Rice</name>
    <dbReference type="NCBI Taxonomy" id="39946"/>
    <lineage>
        <taxon>Eukaryota</taxon>
        <taxon>Viridiplantae</taxon>
        <taxon>Streptophyta</taxon>
        <taxon>Embryophyta</taxon>
        <taxon>Tracheophyta</taxon>
        <taxon>Spermatophyta</taxon>
        <taxon>Magnoliopsida</taxon>
        <taxon>Liliopsida</taxon>
        <taxon>Poales</taxon>
        <taxon>Poaceae</taxon>
        <taxon>BOP clade</taxon>
        <taxon>Oryzoideae</taxon>
        <taxon>Oryzeae</taxon>
        <taxon>Oryzinae</taxon>
        <taxon>Oryza</taxon>
        <taxon>Oryza sativa</taxon>
    </lineage>
</organism>
<dbReference type="AlphaFoldDB" id="C8TFD6"/>
<evidence type="ECO:0000256" key="1">
    <source>
        <dbReference type="SAM" id="MobiDB-lite"/>
    </source>
</evidence>
<gene>
    <name evidence="2" type="primary">K0122H06.10</name>
</gene>
<feature type="region of interest" description="Disordered" evidence="1">
    <location>
        <begin position="26"/>
        <end position="51"/>
    </location>
</feature>
<proteinExistence type="predicted"/>
<evidence type="ECO:0000313" key="2">
    <source>
        <dbReference type="EMBL" id="BAI39858.1"/>
    </source>
</evidence>